<keyword evidence="5" id="KW-0378">Hydrolase</keyword>
<name>A0ABU6A1N5_9FLAO</name>
<feature type="domain" description="Peptidase M43 pregnancy-associated plasma-A" evidence="9">
    <location>
        <begin position="155"/>
        <end position="303"/>
    </location>
</feature>
<dbReference type="InterPro" id="IPR013783">
    <property type="entry name" value="Ig-like_fold"/>
</dbReference>
<dbReference type="SUPFAM" id="SSF55486">
    <property type="entry name" value="Metalloproteases ('zincins'), catalytic domain"/>
    <property type="match status" value="1"/>
</dbReference>
<dbReference type="PANTHER" id="PTHR47466">
    <property type="match status" value="1"/>
</dbReference>
<evidence type="ECO:0000256" key="8">
    <source>
        <dbReference type="ARBA" id="ARBA00023157"/>
    </source>
</evidence>
<evidence type="ECO:0000256" key="4">
    <source>
        <dbReference type="ARBA" id="ARBA00022729"/>
    </source>
</evidence>
<protein>
    <submittedName>
        <fullName evidence="10">M43 family zinc metalloprotease</fullName>
    </submittedName>
</protein>
<keyword evidence="11" id="KW-1185">Reference proteome</keyword>
<accession>A0ABU6A1N5</accession>
<keyword evidence="6" id="KW-0862">Zinc</keyword>
<organism evidence="10 11">
    <name type="scientific">Aquimarina gracilis</name>
    <dbReference type="NCBI Taxonomy" id="874422"/>
    <lineage>
        <taxon>Bacteria</taxon>
        <taxon>Pseudomonadati</taxon>
        <taxon>Bacteroidota</taxon>
        <taxon>Flavobacteriia</taxon>
        <taxon>Flavobacteriales</taxon>
        <taxon>Flavobacteriaceae</taxon>
        <taxon>Aquimarina</taxon>
    </lineage>
</organism>
<dbReference type="Proteomes" id="UP001327027">
    <property type="component" value="Unassembled WGS sequence"/>
</dbReference>
<evidence type="ECO:0000256" key="3">
    <source>
        <dbReference type="ARBA" id="ARBA00022723"/>
    </source>
</evidence>
<dbReference type="EMBL" id="JAYKLX010000011">
    <property type="protein sequence ID" value="MEB3348041.1"/>
    <property type="molecule type" value="Genomic_DNA"/>
</dbReference>
<comment type="similarity">
    <text evidence="1">Belongs to the peptidase M43B family.</text>
</comment>
<keyword evidence="8" id="KW-1015">Disulfide bond</keyword>
<evidence type="ECO:0000256" key="6">
    <source>
        <dbReference type="ARBA" id="ARBA00022833"/>
    </source>
</evidence>
<evidence type="ECO:0000256" key="7">
    <source>
        <dbReference type="ARBA" id="ARBA00023049"/>
    </source>
</evidence>
<keyword evidence="7 10" id="KW-0482">Metalloprotease</keyword>
<dbReference type="Pfam" id="PF17957">
    <property type="entry name" value="Big_7"/>
    <property type="match status" value="1"/>
</dbReference>
<dbReference type="RefSeq" id="WP_324182064.1">
    <property type="nucleotide sequence ID" value="NZ_BAABAW010000006.1"/>
</dbReference>
<dbReference type="InterPro" id="IPR008754">
    <property type="entry name" value="Peptidase_M43"/>
</dbReference>
<sequence length="510" mass="57757">MKSIYVIIIILYSQFVFSQKNELKISCKTSEVNTRYFENNKASYDEYKDFNTFSKNYYQKNSTQSYEIPVVFHVYGTTFNGKTVNNALIEKALNDLNKDFQGLNDDFQTVNSRFFNIKETLDITFRLAKKDPNGNETTGVIYHDVKGGYGNDSSSDPEIMMDAWDNYRYMNVYIQNDLYDDNVTNNSGVAWYPNSSMSDNNLARVVYNGAYIGTNTDKEFASTLTHEFAHWLNLIHTFEGGCNGTDEVDDTPVENGLHDIRCSEGTNCNGNYVNNENYMGYNGASGCYKMFTTGQVTRMLAALQHPSRITLWQNQNLIDTGLKIPPSENLPPRITINNSTDNNSFEEGESFTLNTTVEDSNGMDDIDRVEFYIGDVLANSINFAPFDYTFTDLEIGDHIIKAVIYDNGGLSDSALIEISVTPKTYFPEVKWISSTPSYSQNNIQFATGEVVRRIEIKGIVKSHEIIVKGPNFQENYTVKPGEIITIKDISEGTWIIEIPSINKVISKTFN</sequence>
<dbReference type="Gene3D" id="3.40.390.10">
    <property type="entry name" value="Collagenase (Catalytic Domain)"/>
    <property type="match status" value="1"/>
</dbReference>
<evidence type="ECO:0000256" key="2">
    <source>
        <dbReference type="ARBA" id="ARBA00022670"/>
    </source>
</evidence>
<keyword evidence="4" id="KW-0732">Signal</keyword>
<keyword evidence="2" id="KW-0645">Protease</keyword>
<dbReference type="Pfam" id="PF05572">
    <property type="entry name" value="Peptidase_M43"/>
    <property type="match status" value="1"/>
</dbReference>
<dbReference type="InterPro" id="IPR024079">
    <property type="entry name" value="MetalloPept_cat_dom_sf"/>
</dbReference>
<evidence type="ECO:0000313" key="10">
    <source>
        <dbReference type="EMBL" id="MEB3348041.1"/>
    </source>
</evidence>
<comment type="caution">
    <text evidence="10">The sequence shown here is derived from an EMBL/GenBank/DDBJ whole genome shotgun (WGS) entry which is preliminary data.</text>
</comment>
<evidence type="ECO:0000259" key="9">
    <source>
        <dbReference type="Pfam" id="PF05572"/>
    </source>
</evidence>
<evidence type="ECO:0000313" key="11">
    <source>
        <dbReference type="Proteomes" id="UP001327027"/>
    </source>
</evidence>
<reference evidence="10 11" key="1">
    <citation type="journal article" date="2013" name="Int. J. Syst. Evol. Microbiol.">
        <title>Aquimarina gracilis sp. nov., isolated from the gut microflora of a mussel, Mytilus coruscus, and emended description of Aquimarina spongiae.</title>
        <authorList>
            <person name="Park S.C."/>
            <person name="Choe H.N."/>
            <person name="Baik K.S."/>
            <person name="Seong C.N."/>
        </authorList>
    </citation>
    <scope>NUCLEOTIDE SEQUENCE [LARGE SCALE GENOMIC DNA]</scope>
    <source>
        <strain evidence="10 11">PSC32</strain>
    </source>
</reference>
<dbReference type="PANTHER" id="PTHR47466:SF1">
    <property type="entry name" value="METALLOPROTEASE MEP1 (AFU_ORTHOLOGUE AFUA_1G07730)-RELATED"/>
    <property type="match status" value="1"/>
</dbReference>
<evidence type="ECO:0000256" key="1">
    <source>
        <dbReference type="ARBA" id="ARBA00008721"/>
    </source>
</evidence>
<gene>
    <name evidence="10" type="ORF">U6A24_21375</name>
</gene>
<evidence type="ECO:0000256" key="5">
    <source>
        <dbReference type="ARBA" id="ARBA00022801"/>
    </source>
</evidence>
<dbReference type="GO" id="GO:0008237">
    <property type="term" value="F:metallopeptidase activity"/>
    <property type="evidence" value="ECO:0007669"/>
    <property type="project" value="UniProtKB-KW"/>
</dbReference>
<keyword evidence="3" id="KW-0479">Metal-binding</keyword>
<proteinExistence type="inferred from homology"/>
<dbReference type="Gene3D" id="2.60.40.10">
    <property type="entry name" value="Immunoglobulins"/>
    <property type="match status" value="1"/>
</dbReference>